<keyword evidence="8 9" id="KW-0407">Ion channel</keyword>
<dbReference type="PROSITE" id="PS51013">
    <property type="entry name" value="PANNEXIN"/>
    <property type="match status" value="1"/>
</dbReference>
<dbReference type="GO" id="GO:0006629">
    <property type="term" value="P:lipid metabolic process"/>
    <property type="evidence" value="ECO:0007669"/>
    <property type="project" value="InterPro"/>
</dbReference>
<comment type="caution">
    <text evidence="12">The sequence shown here is derived from an EMBL/GenBank/DDBJ whole genome shotgun (WGS) entry which is preliminary data.</text>
</comment>
<proteinExistence type="inferred from homology"/>
<dbReference type="Pfam" id="PF00876">
    <property type="entry name" value="Innexin"/>
    <property type="match status" value="1"/>
</dbReference>
<evidence type="ECO:0000313" key="13">
    <source>
        <dbReference type="Proteomes" id="UP001186944"/>
    </source>
</evidence>
<feature type="chain" id="PRO_5041699662" description="Innexin" evidence="10">
    <location>
        <begin position="19"/>
        <end position="821"/>
    </location>
</feature>
<dbReference type="Proteomes" id="UP001186944">
    <property type="component" value="Unassembled WGS sequence"/>
</dbReference>
<evidence type="ECO:0000256" key="4">
    <source>
        <dbReference type="ARBA" id="ARBA00022692"/>
    </source>
</evidence>
<comment type="function">
    <text evidence="9">Structural component of the gap junctions.</text>
</comment>
<feature type="domain" description="Partial AB-hydrolase lipase" evidence="11">
    <location>
        <begin position="34"/>
        <end position="94"/>
    </location>
</feature>
<keyword evidence="5 9" id="KW-1133">Transmembrane helix</keyword>
<keyword evidence="2 9" id="KW-0813">Transport</keyword>
<dbReference type="Gene3D" id="3.40.50.1820">
    <property type="entry name" value="alpha/beta hydrolase"/>
    <property type="match status" value="1"/>
</dbReference>
<feature type="transmembrane region" description="Helical" evidence="9">
    <location>
        <begin position="624"/>
        <end position="644"/>
    </location>
</feature>
<keyword evidence="10" id="KW-0732">Signal</keyword>
<evidence type="ECO:0000256" key="7">
    <source>
        <dbReference type="ARBA" id="ARBA00023136"/>
    </source>
</evidence>
<feature type="transmembrane region" description="Helical" evidence="9">
    <location>
        <begin position="526"/>
        <end position="545"/>
    </location>
</feature>
<dbReference type="PRINTS" id="PR01262">
    <property type="entry name" value="INNEXIN"/>
</dbReference>
<dbReference type="GO" id="GO:0005921">
    <property type="term" value="C:gap junction"/>
    <property type="evidence" value="ECO:0007669"/>
    <property type="project" value="UniProtKB-UniRule"/>
</dbReference>
<evidence type="ECO:0000256" key="6">
    <source>
        <dbReference type="ARBA" id="ARBA00023065"/>
    </source>
</evidence>
<feature type="transmembrane region" description="Helical" evidence="9">
    <location>
        <begin position="710"/>
        <end position="733"/>
    </location>
</feature>
<keyword evidence="4 9" id="KW-0812">Transmembrane</keyword>
<comment type="similarity">
    <text evidence="9">Belongs to the pannexin family.</text>
</comment>
<dbReference type="InterPro" id="IPR000990">
    <property type="entry name" value="Innexin"/>
</dbReference>
<protein>
    <recommendedName>
        <fullName evidence="9">Innexin</fullName>
    </recommendedName>
</protein>
<sequence length="821" mass="94646">MQDLLFVALLSFVTSSNGRSVNRGDPEVHMNATAMINLYGYPVENHYVQTADGYILNMQRIPYGLRSPPSNTTKPVVVLQHGLLAGSDCYLMNLPKSSIGFLLADNGYDVWLTNSRGNVYCMKHKTLDPSSDAFWNFSYDEMAAYDLPASIDYILNQTKVEKVAYVGHSQGTMIAFARLSTSLDLQDKVNVFIALAPVAKVYHIRGLLGFIGKVLNEQLAYDIFGHKSYGQNSTASEWVTGTFCALNQAEHLKVCNSVASLIMGFDVKHANFSRAAVYLTHVMEGTSTKNMIHFAQGVKHDKFQMYDYGSSRENMKHYNQSTPPDYPVQNINIPVALFTGPNDLLADPADVSYLTSSLPNIVQHKEKGEDLQQDSVAVPHQNTKMHYLRHQRMRNTNTREDGIRGLNTTYYTNQQDRRKKIVTLEDVTERALSKVQFKATRDDTFFHQLNRIYCVVLFIIFAIFSGSNQYIKEPITCWCPKEFKSFHVNYANTYCWIKNTYNVPFDMSIPADYDEREESEIHYYQWVPLIFTFQAIMFILPRVFWKLWHGYTGLNITRVINMAENATIGPPNLLKEQLRALVIFLMRWIEYRDASLDISQFKAVSKMQSVAAKIGLHNGNFMSLAYIFTSLLYFLSCVGQFLLLDNLLSLNFRYIGHDYFNSFSDSKPWMDLKRFPRAVLCDFDIRQLANLQRWTVQCTLPINIFNEKMFLAVWFILIIMAVINFLNFVYTLVMFCIPCTKFSYIAKHLISGPSALDFREDPTVKKHVEKFVNRYLRNDGVFILWIITQNSSRTIAREVIEDLWKQYCRKKDIEEYPDLET</sequence>
<evidence type="ECO:0000256" key="2">
    <source>
        <dbReference type="ARBA" id="ARBA00022448"/>
    </source>
</evidence>
<evidence type="ECO:0000256" key="9">
    <source>
        <dbReference type="RuleBase" id="RU010713"/>
    </source>
</evidence>
<evidence type="ECO:0000313" key="12">
    <source>
        <dbReference type="EMBL" id="KAK3097925.1"/>
    </source>
</evidence>
<evidence type="ECO:0000256" key="8">
    <source>
        <dbReference type="ARBA" id="ARBA00023303"/>
    </source>
</evidence>
<gene>
    <name evidence="9" type="primary">inx</name>
    <name evidence="12" type="ORF">FSP39_014569</name>
</gene>
<evidence type="ECO:0000256" key="1">
    <source>
        <dbReference type="ARBA" id="ARBA00004651"/>
    </source>
</evidence>
<dbReference type="GO" id="GO:0034220">
    <property type="term" value="P:monoatomic ion transmembrane transport"/>
    <property type="evidence" value="ECO:0007669"/>
    <property type="project" value="UniProtKB-KW"/>
</dbReference>
<dbReference type="GO" id="GO:0005886">
    <property type="term" value="C:plasma membrane"/>
    <property type="evidence" value="ECO:0007669"/>
    <property type="project" value="UniProtKB-SubCell"/>
</dbReference>
<organism evidence="12 13">
    <name type="scientific">Pinctada imbricata</name>
    <name type="common">Atlantic pearl-oyster</name>
    <name type="synonym">Pinctada martensii</name>
    <dbReference type="NCBI Taxonomy" id="66713"/>
    <lineage>
        <taxon>Eukaryota</taxon>
        <taxon>Metazoa</taxon>
        <taxon>Spiralia</taxon>
        <taxon>Lophotrochozoa</taxon>
        <taxon>Mollusca</taxon>
        <taxon>Bivalvia</taxon>
        <taxon>Autobranchia</taxon>
        <taxon>Pteriomorphia</taxon>
        <taxon>Pterioida</taxon>
        <taxon>Pterioidea</taxon>
        <taxon>Pteriidae</taxon>
        <taxon>Pinctada</taxon>
    </lineage>
</organism>
<evidence type="ECO:0000256" key="10">
    <source>
        <dbReference type="SAM" id="SignalP"/>
    </source>
</evidence>
<evidence type="ECO:0000256" key="5">
    <source>
        <dbReference type="ARBA" id="ARBA00022989"/>
    </source>
</evidence>
<comment type="subcellular location">
    <subcellularLocation>
        <location evidence="1 9">Cell membrane</location>
        <topology evidence="1 9">Multi-pass membrane protein</topology>
    </subcellularLocation>
</comment>
<reference evidence="12" key="1">
    <citation type="submission" date="2019-08" db="EMBL/GenBank/DDBJ databases">
        <title>The improved chromosome-level genome for the pearl oyster Pinctada fucata martensii using PacBio sequencing and Hi-C.</title>
        <authorList>
            <person name="Zheng Z."/>
        </authorList>
    </citation>
    <scope>NUCLEOTIDE SEQUENCE</scope>
    <source>
        <strain evidence="12">ZZ-2019</strain>
        <tissue evidence="12">Adductor muscle</tissue>
    </source>
</reference>
<keyword evidence="13" id="KW-1185">Reference proteome</keyword>
<dbReference type="AlphaFoldDB" id="A0AA88Y3U5"/>
<feature type="transmembrane region" description="Helical" evidence="9">
    <location>
        <begin position="445"/>
        <end position="464"/>
    </location>
</feature>
<dbReference type="Pfam" id="PF04083">
    <property type="entry name" value="Abhydro_lipase"/>
    <property type="match status" value="1"/>
</dbReference>
<dbReference type="FunFam" id="3.40.50.1820:FF:000012">
    <property type="entry name" value="Lipase"/>
    <property type="match status" value="1"/>
</dbReference>
<dbReference type="EMBL" id="VSWD01000007">
    <property type="protein sequence ID" value="KAK3097925.1"/>
    <property type="molecule type" value="Genomic_DNA"/>
</dbReference>
<evidence type="ECO:0000256" key="3">
    <source>
        <dbReference type="ARBA" id="ARBA00022475"/>
    </source>
</evidence>
<dbReference type="InterPro" id="IPR006693">
    <property type="entry name" value="AB_hydrolase_lipase"/>
</dbReference>
<evidence type="ECO:0000259" key="11">
    <source>
        <dbReference type="Pfam" id="PF04083"/>
    </source>
</evidence>
<keyword evidence="7 9" id="KW-0472">Membrane</keyword>
<accession>A0AA88Y3U5</accession>
<dbReference type="InterPro" id="IPR029058">
    <property type="entry name" value="AB_hydrolase_fold"/>
</dbReference>
<dbReference type="PANTHER" id="PTHR11005">
    <property type="entry name" value="LYSOSOMAL ACID LIPASE-RELATED"/>
    <property type="match status" value="1"/>
</dbReference>
<feature type="signal peptide" evidence="10">
    <location>
        <begin position="1"/>
        <end position="18"/>
    </location>
</feature>
<keyword evidence="3" id="KW-1003">Cell membrane</keyword>
<keyword evidence="6 9" id="KW-0406">Ion transport</keyword>
<dbReference type="SUPFAM" id="SSF53474">
    <property type="entry name" value="alpha/beta-Hydrolases"/>
    <property type="match status" value="1"/>
</dbReference>
<name>A0AA88Y3U5_PINIB</name>